<evidence type="ECO:0000256" key="6">
    <source>
        <dbReference type="ARBA" id="ARBA00022660"/>
    </source>
</evidence>
<evidence type="ECO:0000256" key="1">
    <source>
        <dbReference type="ARBA" id="ARBA00004448"/>
    </source>
</evidence>
<comment type="function">
    <text evidence="17">Core subunit of the mitochondrial membrane respiratory chain NADH dehydrogenase (Complex I) which catalyzes electron transfer from NADH through the respiratory chain, using ubiquinone as an electron acceptor. Essential for the catalytic activity and assembly of complex I.</text>
</comment>
<evidence type="ECO:0000256" key="17">
    <source>
        <dbReference type="RuleBase" id="RU003404"/>
    </source>
</evidence>
<feature type="transmembrane region" description="Helical" evidence="17">
    <location>
        <begin position="313"/>
        <end position="333"/>
    </location>
</feature>
<feature type="transmembrane region" description="Helical" evidence="17">
    <location>
        <begin position="421"/>
        <end position="443"/>
    </location>
</feature>
<evidence type="ECO:0000313" key="21">
    <source>
        <dbReference type="EMBL" id="QFU80167.1"/>
    </source>
</evidence>
<comment type="catalytic activity">
    <reaction evidence="16 17">
        <text>a ubiquinone + NADH + 5 H(+)(in) = a ubiquinol + NAD(+) + 4 H(+)(out)</text>
        <dbReference type="Rhea" id="RHEA:29091"/>
        <dbReference type="Rhea" id="RHEA-COMP:9565"/>
        <dbReference type="Rhea" id="RHEA-COMP:9566"/>
        <dbReference type="ChEBI" id="CHEBI:15378"/>
        <dbReference type="ChEBI" id="CHEBI:16389"/>
        <dbReference type="ChEBI" id="CHEBI:17976"/>
        <dbReference type="ChEBI" id="CHEBI:57540"/>
        <dbReference type="ChEBI" id="CHEBI:57945"/>
        <dbReference type="EC" id="7.1.1.2"/>
    </reaction>
</comment>
<dbReference type="Pfam" id="PF00361">
    <property type="entry name" value="Proton_antipo_M"/>
    <property type="match status" value="1"/>
</dbReference>
<evidence type="ECO:0000256" key="11">
    <source>
        <dbReference type="ARBA" id="ARBA00022989"/>
    </source>
</evidence>
<evidence type="ECO:0000259" key="19">
    <source>
        <dbReference type="Pfam" id="PF00662"/>
    </source>
</evidence>
<dbReference type="NCBIfam" id="NF005141">
    <property type="entry name" value="PRK06590.1"/>
    <property type="match status" value="1"/>
</dbReference>
<feature type="transmembrane region" description="Helical" evidence="17">
    <location>
        <begin position="624"/>
        <end position="645"/>
    </location>
</feature>
<keyword evidence="7 17" id="KW-0812">Transmembrane</keyword>
<keyword evidence="8" id="KW-0999">Mitochondrion inner membrane</keyword>
<dbReference type="Pfam" id="PF06455">
    <property type="entry name" value="NADH5_C"/>
    <property type="match status" value="1"/>
</dbReference>
<reference evidence="21" key="1">
    <citation type="submission" date="2019-10" db="EMBL/GenBank/DDBJ databases">
        <title>Complete mitogenome of the streptophyte green alga Coleochaete scutata (Coleochaetophyceae).</title>
        <authorList>
            <person name="Turmel M."/>
            <person name="Otis C."/>
            <person name="Lemieux C."/>
        </authorList>
    </citation>
    <scope>NUCLEOTIDE SEQUENCE</scope>
</reference>
<dbReference type="PRINTS" id="PR01435">
    <property type="entry name" value="NPOXDRDTASE5"/>
</dbReference>
<evidence type="ECO:0000256" key="5">
    <source>
        <dbReference type="ARBA" id="ARBA00022448"/>
    </source>
</evidence>
<dbReference type="PANTHER" id="PTHR42829">
    <property type="entry name" value="NADH-UBIQUINONE OXIDOREDUCTASE CHAIN 5"/>
    <property type="match status" value="1"/>
</dbReference>
<feature type="transmembrane region" description="Helical" evidence="17">
    <location>
        <begin position="374"/>
        <end position="401"/>
    </location>
</feature>
<evidence type="ECO:0000256" key="12">
    <source>
        <dbReference type="ARBA" id="ARBA00023027"/>
    </source>
</evidence>
<dbReference type="InterPro" id="IPR001516">
    <property type="entry name" value="Proton_antipo_N"/>
</dbReference>
<dbReference type="InterPro" id="IPR010934">
    <property type="entry name" value="NADH_DH_su5_C"/>
</dbReference>
<feature type="transmembrane region" description="Helical" evidence="17">
    <location>
        <begin position="216"/>
        <end position="234"/>
    </location>
</feature>
<feature type="domain" description="NADH dehydrogenase subunit 5 C-terminal" evidence="20">
    <location>
        <begin position="515"/>
        <end position="641"/>
    </location>
</feature>
<evidence type="ECO:0000256" key="15">
    <source>
        <dbReference type="ARBA" id="ARBA00023136"/>
    </source>
</evidence>
<feature type="transmembrane region" description="Helical" evidence="17">
    <location>
        <begin position="285"/>
        <end position="306"/>
    </location>
</feature>
<dbReference type="Pfam" id="PF00662">
    <property type="entry name" value="Proton_antipo_N"/>
    <property type="match status" value="1"/>
</dbReference>
<feature type="transmembrane region" description="Helical" evidence="17">
    <location>
        <begin position="255"/>
        <end position="273"/>
    </location>
</feature>
<evidence type="ECO:0000256" key="3">
    <source>
        <dbReference type="ARBA" id="ARBA00012944"/>
    </source>
</evidence>
<feature type="transmembrane region" description="Helical" evidence="17">
    <location>
        <begin position="83"/>
        <end position="101"/>
    </location>
</feature>
<evidence type="ECO:0000256" key="9">
    <source>
        <dbReference type="ARBA" id="ARBA00022967"/>
    </source>
</evidence>
<dbReference type="GO" id="GO:0003954">
    <property type="term" value="F:NADH dehydrogenase activity"/>
    <property type="evidence" value="ECO:0007669"/>
    <property type="project" value="TreeGrafter"/>
</dbReference>
<dbReference type="InterPro" id="IPR001750">
    <property type="entry name" value="ND/Mrp_TM"/>
</dbReference>
<dbReference type="GO" id="GO:0008137">
    <property type="term" value="F:NADH dehydrogenase (ubiquinone) activity"/>
    <property type="evidence" value="ECO:0007669"/>
    <property type="project" value="UniProtKB-EC"/>
</dbReference>
<keyword evidence="10" id="KW-0249">Electron transport</keyword>
<feature type="transmembrane region" description="Helical" evidence="17">
    <location>
        <begin position="519"/>
        <end position="538"/>
    </location>
</feature>
<sequence>MYLLIVLLPLLGSGVAGFLGRFIGSRGAALITTSCVALSASLSGIAFYEVALAGSLCWIPLAPWFICEMFDASWGFLFDTLTVVMLIVVTSVSTLVHLYSISYMSHDPHIPRFMCYLSIFTFFMLMLVTADNLIQLFLGWEGVGVASYLLINFWFTRLSANKSAVKAMLVNRVGDFGLALGIMGCFALFQTVDLITIFACASSLSSSNHSLLFCNMHFHALTIICFLLFIGAVGKSAQVGLHTWLPDAMDGPTPVSALIHAATMVTAGVFLIARCSPLFEFSPHVLIIITFVGAMTSFFAATTGILQNDLKRVIAYSTCSQLGYMIFACGISQYSVSIFHLMNHAFFKALLFLSAGSVIHAMSDEQDMRKMGGLASLLPFTYAMMLIGSLSLIGFPFLTGFYSKDVILELAYAKYTLSGNFAFWLGSVSVLFTSFYSFRLLFLTFLTPTNAFKQNVAGCHDAPVLMAIPLILLAFGSIFVGYLAKDMMIGLGTPFWGNAIFVLPNHEILCESEFGVPTIIKLIPLFFSTLGAFIAYHVNWGANQFYAFTLQTSPLGRRIYCFFNQRWLFDKVWNDFIRPFLKFGYEVSFKTLDKGAIELLGPSGISSTLRSLARQMSTWQTGFVYHYAFVMVIGLTLFMTLLFHWEWISFWVDPRLYFLYAVSFFINNYTKTINKNNILL</sequence>
<dbReference type="NCBIfam" id="TIGR01974">
    <property type="entry name" value="NDH_I_L"/>
    <property type="match status" value="1"/>
</dbReference>
<feature type="domain" description="NADH:quinone oxidoreductase/Mrp antiporter transmembrane" evidence="18">
    <location>
        <begin position="130"/>
        <end position="422"/>
    </location>
</feature>
<evidence type="ECO:0000259" key="20">
    <source>
        <dbReference type="Pfam" id="PF06455"/>
    </source>
</evidence>
<dbReference type="EC" id="7.1.1.2" evidence="3 17"/>
<dbReference type="InterPro" id="IPR018393">
    <property type="entry name" value="NADHpl_OxRdtase_5_subgr"/>
</dbReference>
<comment type="subcellular location">
    <subcellularLocation>
        <location evidence="1">Mitochondrion inner membrane</location>
        <topology evidence="1">Multi-pass membrane protein</topology>
    </subcellularLocation>
</comment>
<feature type="transmembrane region" description="Helical" evidence="17">
    <location>
        <begin position="176"/>
        <end position="204"/>
    </location>
</feature>
<evidence type="ECO:0000256" key="14">
    <source>
        <dbReference type="ARBA" id="ARBA00023128"/>
    </source>
</evidence>
<dbReference type="GeneID" id="42369892"/>
<evidence type="ECO:0000256" key="8">
    <source>
        <dbReference type="ARBA" id="ARBA00022792"/>
    </source>
</evidence>
<evidence type="ECO:0000256" key="13">
    <source>
        <dbReference type="ARBA" id="ARBA00023075"/>
    </source>
</evidence>
<keyword evidence="14 17" id="KW-0496">Mitochondrion</keyword>
<evidence type="ECO:0000256" key="7">
    <source>
        <dbReference type="ARBA" id="ARBA00022692"/>
    </source>
</evidence>
<feature type="transmembrane region" description="Helical" evidence="17">
    <location>
        <begin position="55"/>
        <end position="77"/>
    </location>
</feature>
<keyword evidence="6" id="KW-0679">Respiratory chain</keyword>
<accession>A0A5P9NXG8</accession>
<gene>
    <name evidence="21" type="primary">nad5</name>
</gene>
<keyword evidence="5 17" id="KW-0813">Transport</keyword>
<dbReference type="GO" id="GO:0015990">
    <property type="term" value="P:electron transport coupled proton transport"/>
    <property type="evidence" value="ECO:0007669"/>
    <property type="project" value="TreeGrafter"/>
</dbReference>
<organism evidence="21">
    <name type="scientific">Coleochaete scutata</name>
    <dbReference type="NCBI Taxonomy" id="3125"/>
    <lineage>
        <taxon>Eukaryota</taxon>
        <taxon>Viridiplantae</taxon>
        <taxon>Streptophyta</taxon>
        <taxon>Coleochaetophyceae</taxon>
        <taxon>Coleochaetales</taxon>
        <taxon>Coleochaetaceae</taxon>
        <taxon>Coleochaete</taxon>
    </lineage>
</organism>
<evidence type="ECO:0000259" key="18">
    <source>
        <dbReference type="Pfam" id="PF00361"/>
    </source>
</evidence>
<feature type="domain" description="NADH-Ubiquinone oxidoreductase (complex I) chain 5 N-terminal" evidence="19">
    <location>
        <begin position="64"/>
        <end position="114"/>
    </location>
</feature>
<feature type="transmembrane region" description="Helical" evidence="17">
    <location>
        <begin position="464"/>
        <end position="484"/>
    </location>
</feature>
<geneLocation type="mitochondrion" evidence="21"/>
<dbReference type="EMBL" id="MN613583">
    <property type="protein sequence ID" value="QFU80167.1"/>
    <property type="molecule type" value="Genomic_DNA"/>
</dbReference>
<dbReference type="PANTHER" id="PTHR42829:SF2">
    <property type="entry name" value="NADH-UBIQUINONE OXIDOREDUCTASE CHAIN 5"/>
    <property type="match status" value="1"/>
</dbReference>
<keyword evidence="9" id="KW-1278">Translocase</keyword>
<feature type="transmembrane region" description="Helical" evidence="17">
    <location>
        <begin position="657"/>
        <end position="674"/>
    </location>
</feature>
<dbReference type="GO" id="GO:0005743">
    <property type="term" value="C:mitochondrial inner membrane"/>
    <property type="evidence" value="ECO:0007669"/>
    <property type="project" value="UniProtKB-SubCell"/>
</dbReference>
<dbReference type="Gene3D" id="1.20.5.2700">
    <property type="match status" value="1"/>
</dbReference>
<dbReference type="AlphaFoldDB" id="A0A5P9NXG8"/>
<feature type="transmembrane region" description="Helical" evidence="17">
    <location>
        <begin position="136"/>
        <end position="155"/>
    </location>
</feature>
<keyword evidence="15 17" id="KW-0472">Membrane</keyword>
<dbReference type="InterPro" id="IPR003945">
    <property type="entry name" value="NU5C-like"/>
</dbReference>
<feature type="transmembrane region" description="Helical" evidence="17">
    <location>
        <begin position="113"/>
        <end position="130"/>
    </location>
</feature>
<dbReference type="RefSeq" id="YP_009710062.1">
    <property type="nucleotide sequence ID" value="NC_045180.1"/>
</dbReference>
<evidence type="ECO:0000256" key="4">
    <source>
        <dbReference type="ARBA" id="ARBA00021096"/>
    </source>
</evidence>
<keyword evidence="13 17" id="KW-0830">Ubiquinone</keyword>
<name>A0A5P9NXG8_COLSC</name>
<keyword evidence="11 17" id="KW-1133">Transmembrane helix</keyword>
<evidence type="ECO:0000256" key="16">
    <source>
        <dbReference type="ARBA" id="ARBA00049551"/>
    </source>
</evidence>
<protein>
    <recommendedName>
        <fullName evidence="4 17">NADH-ubiquinone oxidoreductase chain 5</fullName>
        <ecNumber evidence="3 17">7.1.1.2</ecNumber>
    </recommendedName>
</protein>
<proteinExistence type="inferred from homology"/>
<evidence type="ECO:0000256" key="2">
    <source>
        <dbReference type="ARBA" id="ARBA00008200"/>
    </source>
</evidence>
<keyword evidence="12 17" id="KW-0520">NAD</keyword>
<comment type="similarity">
    <text evidence="2 17">Belongs to the complex I subunit 5 family.</text>
</comment>
<dbReference type="GO" id="GO:0042773">
    <property type="term" value="P:ATP synthesis coupled electron transport"/>
    <property type="evidence" value="ECO:0007669"/>
    <property type="project" value="InterPro"/>
</dbReference>
<dbReference type="PRINTS" id="PR01434">
    <property type="entry name" value="NADHDHGNASE5"/>
</dbReference>
<evidence type="ECO:0000256" key="10">
    <source>
        <dbReference type="ARBA" id="ARBA00022982"/>
    </source>
</evidence>